<sequence>MLPEKARKHQFPGLFHDARPSDQHLLPPHSQRAGINRSTCCNIMIKQGNRDFSPMDSAN</sequence>
<dbReference type="OrthoDB" id="9912312at2"/>
<dbReference type="KEGG" id="atu:Atu1968"/>
<dbReference type="AlphaFoldDB" id="Q8UDZ8"/>
<organism evidence="2 3">
    <name type="scientific">Agrobacterium fabrum (strain C58 / ATCC 33970)</name>
    <name type="common">Agrobacterium tumefaciens (strain C58)</name>
    <dbReference type="NCBI Taxonomy" id="176299"/>
    <lineage>
        <taxon>Bacteria</taxon>
        <taxon>Pseudomonadati</taxon>
        <taxon>Pseudomonadota</taxon>
        <taxon>Alphaproteobacteria</taxon>
        <taxon>Hyphomicrobiales</taxon>
        <taxon>Rhizobiaceae</taxon>
        <taxon>Rhizobium/Agrobacterium group</taxon>
        <taxon>Agrobacterium</taxon>
        <taxon>Agrobacterium tumefaciens complex</taxon>
    </lineage>
</organism>
<name>Q8UDZ8_AGRFC</name>
<feature type="compositionally biased region" description="Basic residues" evidence="1">
    <location>
        <begin position="1"/>
        <end position="10"/>
    </location>
</feature>
<reference evidence="2 3" key="1">
    <citation type="journal article" date="2001" name="Science">
        <title>The genome of the natural genetic engineer Agrobacterium tumefaciens C58.</title>
        <authorList>
            <person name="Wood D.W."/>
            <person name="Setubal J.C."/>
            <person name="Kaul R."/>
            <person name="Monks D.E."/>
            <person name="Kitajima J.P."/>
            <person name="Okura V.K."/>
            <person name="Zhou Y."/>
            <person name="Chen L."/>
            <person name="Wood G.E."/>
            <person name="Almeida N.F.Jr."/>
            <person name="Woo L."/>
            <person name="Chen Y."/>
            <person name="Paulsen I.T."/>
            <person name="Eisen J.A."/>
            <person name="Karp P.D."/>
            <person name="Bovee D.Sr."/>
            <person name="Chapman P."/>
            <person name="Clendenning J."/>
            <person name="Deatherage G."/>
            <person name="Gillet W."/>
            <person name="Grant C."/>
            <person name="Kutyavin T."/>
            <person name="Levy R."/>
            <person name="Li M.J."/>
            <person name="McClelland E."/>
            <person name="Palmieri A."/>
            <person name="Raymond C."/>
            <person name="Rouse G."/>
            <person name="Saenphimmachak C."/>
            <person name="Wu Z."/>
            <person name="Romero P."/>
            <person name="Gordon D."/>
            <person name="Zhang S."/>
            <person name="Yoo H."/>
            <person name="Tao Y."/>
            <person name="Biddle P."/>
            <person name="Jung M."/>
            <person name="Krespan W."/>
            <person name="Perry M."/>
            <person name="Gordon-Kamm B."/>
            <person name="Liao L."/>
            <person name="Kim S."/>
            <person name="Hendrick C."/>
            <person name="Zhao Z.Y."/>
            <person name="Dolan M."/>
            <person name="Chumley F."/>
            <person name="Tingey S.V."/>
            <person name="Tomb J.F."/>
            <person name="Gordon M.P."/>
            <person name="Olson M.V."/>
            <person name="Nester E.W."/>
        </authorList>
    </citation>
    <scope>NUCLEOTIDE SEQUENCE [LARGE SCALE GENOMIC DNA]</scope>
    <source>
        <strain evidence="3">C58 / ATCC 33970</strain>
    </source>
</reference>
<dbReference type="PATRIC" id="fig|176299.10.peg.1979"/>
<dbReference type="EnsemblBacteria" id="AAL42963">
    <property type="protein sequence ID" value="AAL42963"/>
    <property type="gene ID" value="Atu1968"/>
</dbReference>
<accession>Q8UDZ8</accession>
<dbReference type="HOGENOM" id="CLU_2949931_0_0_5"/>
<gene>
    <name evidence="2" type="ordered locus">Atu1968</name>
</gene>
<dbReference type="PIR" id="AE2818">
    <property type="entry name" value="AE2818"/>
</dbReference>
<dbReference type="STRING" id="176299.Atu1968"/>
<evidence type="ECO:0000256" key="1">
    <source>
        <dbReference type="SAM" id="MobiDB-lite"/>
    </source>
</evidence>
<evidence type="ECO:0000313" key="2">
    <source>
        <dbReference type="EMBL" id="AAL42963.1"/>
    </source>
</evidence>
<proteinExistence type="predicted"/>
<protein>
    <submittedName>
        <fullName evidence="2">Uncharacterized protein</fullName>
    </submittedName>
</protein>
<dbReference type="BioCyc" id="AGRO:ATU1968-MONOMER"/>
<dbReference type="EMBL" id="AE007869">
    <property type="protein sequence ID" value="AAL42963.1"/>
    <property type="molecule type" value="Genomic_DNA"/>
</dbReference>
<keyword evidence="3" id="KW-1185">Reference proteome</keyword>
<reference evidence="2 3" key="2">
    <citation type="journal article" date="2001" name="Science">
        <title>Genome sequence of the plant pathogen and biotechnology agent Agrobacterium tumefaciens C58.</title>
        <authorList>
            <person name="Goodner B."/>
            <person name="Hinkle G."/>
            <person name="Gattung S."/>
            <person name="Miller N."/>
            <person name="Blanchard M."/>
            <person name="Qurollo B."/>
            <person name="Goldman B.S."/>
            <person name="Cao Y."/>
            <person name="Askenazi M."/>
            <person name="Halling C."/>
            <person name="Mullin L."/>
            <person name="Houmiel K."/>
            <person name="Gordon J."/>
            <person name="Vaudin M."/>
            <person name="Iartchouk O."/>
            <person name="Epp A."/>
            <person name="Liu F."/>
            <person name="Wollam C."/>
            <person name="Allinger M."/>
            <person name="Doughty D."/>
            <person name="Scott C."/>
            <person name="Lappas C."/>
            <person name="Markelz B."/>
            <person name="Flanagan C."/>
            <person name="Crowell C."/>
            <person name="Gurson J."/>
            <person name="Lomo C."/>
            <person name="Sear C."/>
            <person name="Strub G."/>
            <person name="Cielo C."/>
            <person name="Slater S."/>
        </authorList>
    </citation>
    <scope>NUCLEOTIDE SEQUENCE [LARGE SCALE GENOMIC DNA]</scope>
    <source>
        <strain evidence="3">C58 / ATCC 33970</strain>
    </source>
</reference>
<feature type="region of interest" description="Disordered" evidence="1">
    <location>
        <begin position="1"/>
        <end position="33"/>
    </location>
</feature>
<dbReference type="Proteomes" id="UP000000813">
    <property type="component" value="Chromosome circular"/>
</dbReference>
<evidence type="ECO:0000313" key="3">
    <source>
        <dbReference type="Proteomes" id="UP000000813"/>
    </source>
</evidence>